<evidence type="ECO:0000256" key="3">
    <source>
        <dbReference type="ARBA" id="ARBA00023163"/>
    </source>
</evidence>
<dbReference type="CDD" id="cd17536">
    <property type="entry name" value="REC_YesN-like"/>
    <property type="match status" value="1"/>
</dbReference>
<dbReference type="InterPro" id="IPR009057">
    <property type="entry name" value="Homeodomain-like_sf"/>
</dbReference>
<dbReference type="SMART" id="SM00448">
    <property type="entry name" value="REC"/>
    <property type="match status" value="1"/>
</dbReference>
<organism evidence="7 8">
    <name type="scientific">Paenibacillus chartarius</name>
    <dbReference type="NCBI Taxonomy" id="747481"/>
    <lineage>
        <taxon>Bacteria</taxon>
        <taxon>Bacillati</taxon>
        <taxon>Bacillota</taxon>
        <taxon>Bacilli</taxon>
        <taxon>Bacillales</taxon>
        <taxon>Paenibacillaceae</taxon>
        <taxon>Paenibacillus</taxon>
    </lineage>
</organism>
<dbReference type="PROSITE" id="PS01124">
    <property type="entry name" value="HTH_ARAC_FAMILY_2"/>
    <property type="match status" value="1"/>
</dbReference>
<gene>
    <name evidence="7" type="ORF">ACFFK0_28215</name>
</gene>
<dbReference type="Pfam" id="PF00072">
    <property type="entry name" value="Response_reg"/>
    <property type="match status" value="1"/>
</dbReference>
<dbReference type="InterPro" id="IPR020449">
    <property type="entry name" value="Tscrpt_reg_AraC-type_HTH"/>
</dbReference>
<dbReference type="SMART" id="SM00342">
    <property type="entry name" value="HTH_ARAC"/>
    <property type="match status" value="1"/>
</dbReference>
<reference evidence="7 8" key="1">
    <citation type="submission" date="2024-09" db="EMBL/GenBank/DDBJ databases">
        <authorList>
            <person name="Sun Q."/>
            <person name="Mori K."/>
        </authorList>
    </citation>
    <scope>NUCLEOTIDE SEQUENCE [LARGE SCALE GENOMIC DNA]</scope>
    <source>
        <strain evidence="7 8">CCM 7759</strain>
    </source>
</reference>
<dbReference type="InterPro" id="IPR001789">
    <property type="entry name" value="Sig_transdc_resp-reg_receiver"/>
</dbReference>
<name>A0ABV6DUI1_9BACL</name>
<dbReference type="InterPro" id="IPR011006">
    <property type="entry name" value="CheY-like_superfamily"/>
</dbReference>
<dbReference type="InterPro" id="IPR018060">
    <property type="entry name" value="HTH_AraC"/>
</dbReference>
<dbReference type="InterPro" id="IPR018062">
    <property type="entry name" value="HTH_AraC-typ_CS"/>
</dbReference>
<evidence type="ECO:0000313" key="7">
    <source>
        <dbReference type="EMBL" id="MFC0216287.1"/>
    </source>
</evidence>
<keyword evidence="4" id="KW-0597">Phosphoprotein</keyword>
<keyword evidence="3" id="KW-0804">Transcription</keyword>
<feature type="domain" description="HTH araC/xylS-type" evidence="5">
    <location>
        <begin position="446"/>
        <end position="544"/>
    </location>
</feature>
<dbReference type="PROSITE" id="PS00041">
    <property type="entry name" value="HTH_ARAC_FAMILY_1"/>
    <property type="match status" value="1"/>
</dbReference>
<dbReference type="Gene3D" id="1.10.10.60">
    <property type="entry name" value="Homeodomain-like"/>
    <property type="match status" value="2"/>
</dbReference>
<dbReference type="Pfam" id="PF12833">
    <property type="entry name" value="HTH_18"/>
    <property type="match status" value="1"/>
</dbReference>
<accession>A0ABV6DUI1</accession>
<dbReference type="PANTHER" id="PTHR43280">
    <property type="entry name" value="ARAC-FAMILY TRANSCRIPTIONAL REGULATOR"/>
    <property type="match status" value="1"/>
</dbReference>
<protein>
    <submittedName>
        <fullName evidence="7">Response regulator</fullName>
    </submittedName>
</protein>
<comment type="caution">
    <text evidence="7">The sequence shown here is derived from an EMBL/GenBank/DDBJ whole genome shotgun (WGS) entry which is preliminary data.</text>
</comment>
<evidence type="ECO:0000259" key="5">
    <source>
        <dbReference type="PROSITE" id="PS01124"/>
    </source>
</evidence>
<feature type="modified residue" description="4-aspartylphosphate" evidence="4">
    <location>
        <position position="59"/>
    </location>
</feature>
<keyword evidence="1" id="KW-0805">Transcription regulation</keyword>
<keyword evidence="2" id="KW-0238">DNA-binding</keyword>
<dbReference type="SUPFAM" id="SSF52172">
    <property type="entry name" value="CheY-like"/>
    <property type="match status" value="1"/>
</dbReference>
<dbReference type="PANTHER" id="PTHR43280:SF2">
    <property type="entry name" value="HTH-TYPE TRANSCRIPTIONAL REGULATOR EXSA"/>
    <property type="match status" value="1"/>
</dbReference>
<sequence>MSTIKVMIADDEPRIRRGVERLVQSCGEDWEVVALLADGVEALEYLIEHQGGVDLLITDIKMPEMDGLTLIKEAKSRFSLSALLLTGYDDFEYIRTALREGAIDYLLKPIDRELFRERLAAVKDRVQQERLSRMQWEEMSRQADKLRQTRQRQVLSYITSAATGNDLSHLGFWVDDFPQGLYLLLYISLDAMPVKTRAYTEKDWQAYYYALENIIDEIVTRTDWCGTPSGAGGWSWRGSGAEFWALLYHPATDSGEVLDAAAEAVSESIRSAIQTYTPFTVSIAHGDWLEDLYLLPGAKREVLSLIHYRLLHGGNKRFTPAAAAEQGKNEEKPDMELTQLKQKLKQAIGQGRKDEAAELCKAVFKVIERMSSPGAIQSSVQSTVVLIHSVGLESCGAPCFSVEEALNTVKRAVNLQEMKLELERLVRTSLNQIEEVREQGNTQPVEQAKAWIAEHLGGDITIRRIAEQVHMNPNYFCQYFKLQTGETILDYVTRRRMEQAAAMLRDPGVKLLEISQQVGYQNPKYFGRLFKEWSGQSPSKYREQLNAGKEIHSE</sequence>
<evidence type="ECO:0000256" key="2">
    <source>
        <dbReference type="ARBA" id="ARBA00023125"/>
    </source>
</evidence>
<evidence type="ECO:0000313" key="8">
    <source>
        <dbReference type="Proteomes" id="UP001589776"/>
    </source>
</evidence>
<evidence type="ECO:0000259" key="6">
    <source>
        <dbReference type="PROSITE" id="PS50110"/>
    </source>
</evidence>
<dbReference type="EMBL" id="JBHLWN010000115">
    <property type="protein sequence ID" value="MFC0216287.1"/>
    <property type="molecule type" value="Genomic_DNA"/>
</dbReference>
<dbReference type="RefSeq" id="WP_377474311.1">
    <property type="nucleotide sequence ID" value="NZ_JBHLWN010000115.1"/>
</dbReference>
<proteinExistence type="predicted"/>
<dbReference type="SUPFAM" id="SSF46689">
    <property type="entry name" value="Homeodomain-like"/>
    <property type="match status" value="2"/>
</dbReference>
<evidence type="ECO:0000256" key="1">
    <source>
        <dbReference type="ARBA" id="ARBA00023015"/>
    </source>
</evidence>
<feature type="domain" description="Response regulatory" evidence="6">
    <location>
        <begin position="5"/>
        <end position="123"/>
    </location>
</feature>
<evidence type="ECO:0000256" key="4">
    <source>
        <dbReference type="PROSITE-ProRule" id="PRU00169"/>
    </source>
</evidence>
<dbReference type="Proteomes" id="UP001589776">
    <property type="component" value="Unassembled WGS sequence"/>
</dbReference>
<dbReference type="PROSITE" id="PS50110">
    <property type="entry name" value="RESPONSE_REGULATORY"/>
    <property type="match status" value="1"/>
</dbReference>
<dbReference type="Gene3D" id="3.40.50.2300">
    <property type="match status" value="1"/>
</dbReference>
<dbReference type="PRINTS" id="PR00032">
    <property type="entry name" value="HTHARAC"/>
</dbReference>
<keyword evidence="8" id="KW-1185">Reference proteome</keyword>